<evidence type="ECO:0008006" key="4">
    <source>
        <dbReference type="Google" id="ProtNLM"/>
    </source>
</evidence>
<sequence>MSTNTREAQELLRLFKCLVDTGTDVVGAFATHRLLPTYNGSSELFLEDKKHETYHLWQPQKLLCCACPAAGCNLKRMSPMDNWIFKKIYDDNGPEHGGHIVRNSRKVVQVCLHKYIKRNIAIHELDISAISFLLRNLANLSQNENTALDIITTERSQICHAYSMNCYPKALMNTKWTELENALILQKVKSSSNNNVTYLNGMETRLRNNTDAINQHTTEETSYYAAQAQQALSEKIQNTEENLQKEAKEVKKISRKQLSKDWTRTA</sequence>
<accession>A0A6J8D506</accession>
<evidence type="ECO:0000313" key="3">
    <source>
        <dbReference type="Proteomes" id="UP000507470"/>
    </source>
</evidence>
<protein>
    <recommendedName>
        <fullName evidence="4">DZIP3-like HEPN domain-containing protein</fullName>
    </recommendedName>
</protein>
<dbReference type="Proteomes" id="UP000507470">
    <property type="component" value="Unassembled WGS sequence"/>
</dbReference>
<keyword evidence="3" id="KW-1185">Reference proteome</keyword>
<dbReference type="OrthoDB" id="6044786at2759"/>
<name>A0A6J8D506_MYTCO</name>
<dbReference type="EMBL" id="CACVKT020006619">
    <property type="protein sequence ID" value="CAC5402737.1"/>
    <property type="molecule type" value="Genomic_DNA"/>
</dbReference>
<evidence type="ECO:0000313" key="2">
    <source>
        <dbReference type="EMBL" id="CAC5402737.1"/>
    </source>
</evidence>
<gene>
    <name evidence="2" type="ORF">MCOR_36685</name>
</gene>
<feature type="region of interest" description="Disordered" evidence="1">
    <location>
        <begin position="243"/>
        <end position="266"/>
    </location>
</feature>
<dbReference type="AlphaFoldDB" id="A0A6J8D506"/>
<reference evidence="2 3" key="1">
    <citation type="submission" date="2020-06" db="EMBL/GenBank/DDBJ databases">
        <authorList>
            <person name="Li R."/>
            <person name="Bekaert M."/>
        </authorList>
    </citation>
    <scope>NUCLEOTIDE SEQUENCE [LARGE SCALE GENOMIC DNA]</scope>
    <source>
        <strain evidence="3">wild</strain>
    </source>
</reference>
<proteinExistence type="predicted"/>
<evidence type="ECO:0000256" key="1">
    <source>
        <dbReference type="SAM" id="MobiDB-lite"/>
    </source>
</evidence>
<organism evidence="2 3">
    <name type="scientific">Mytilus coruscus</name>
    <name type="common">Sea mussel</name>
    <dbReference type="NCBI Taxonomy" id="42192"/>
    <lineage>
        <taxon>Eukaryota</taxon>
        <taxon>Metazoa</taxon>
        <taxon>Spiralia</taxon>
        <taxon>Lophotrochozoa</taxon>
        <taxon>Mollusca</taxon>
        <taxon>Bivalvia</taxon>
        <taxon>Autobranchia</taxon>
        <taxon>Pteriomorphia</taxon>
        <taxon>Mytilida</taxon>
        <taxon>Mytiloidea</taxon>
        <taxon>Mytilidae</taxon>
        <taxon>Mytilinae</taxon>
        <taxon>Mytilus</taxon>
    </lineage>
</organism>